<evidence type="ECO:0000313" key="2">
    <source>
        <dbReference type="EMBL" id="SHI20872.1"/>
    </source>
</evidence>
<feature type="domain" description="N-acetyltransferase" evidence="1">
    <location>
        <begin position="3"/>
        <end position="141"/>
    </location>
</feature>
<name>A0A1M5Z9K3_9FIRM</name>
<proteinExistence type="predicted"/>
<dbReference type="OrthoDB" id="2189687at2"/>
<organism evidence="2 3">
    <name type="scientific">Sporanaerobacter acetigenes DSM 13106</name>
    <dbReference type="NCBI Taxonomy" id="1123281"/>
    <lineage>
        <taxon>Bacteria</taxon>
        <taxon>Bacillati</taxon>
        <taxon>Bacillota</taxon>
        <taxon>Tissierellia</taxon>
        <taxon>Tissierellales</taxon>
        <taxon>Sporanaerobacteraceae</taxon>
        <taxon>Sporanaerobacter</taxon>
    </lineage>
</organism>
<dbReference type="InterPro" id="IPR000182">
    <property type="entry name" value="GNAT_dom"/>
</dbReference>
<dbReference type="RefSeq" id="WP_072745466.1">
    <property type="nucleotide sequence ID" value="NZ_FQXR01000026.1"/>
</dbReference>
<dbReference type="Gene3D" id="3.40.630.30">
    <property type="match status" value="1"/>
</dbReference>
<dbReference type="SUPFAM" id="SSF55729">
    <property type="entry name" value="Acyl-CoA N-acyltransferases (Nat)"/>
    <property type="match status" value="1"/>
</dbReference>
<protein>
    <recommendedName>
        <fullName evidence="1">N-acetyltransferase domain-containing protein</fullName>
    </recommendedName>
</protein>
<dbReference type="Pfam" id="PF00583">
    <property type="entry name" value="Acetyltransf_1"/>
    <property type="match status" value="1"/>
</dbReference>
<dbReference type="Proteomes" id="UP000184389">
    <property type="component" value="Unassembled WGS sequence"/>
</dbReference>
<dbReference type="PROSITE" id="PS51186">
    <property type="entry name" value="GNAT"/>
    <property type="match status" value="1"/>
</dbReference>
<reference evidence="2 3" key="1">
    <citation type="submission" date="2016-11" db="EMBL/GenBank/DDBJ databases">
        <authorList>
            <person name="Jaros S."/>
            <person name="Januszkiewicz K."/>
            <person name="Wedrychowicz H."/>
        </authorList>
    </citation>
    <scope>NUCLEOTIDE SEQUENCE [LARGE SCALE GENOMIC DNA]</scope>
    <source>
        <strain evidence="2 3">DSM 13106</strain>
    </source>
</reference>
<gene>
    <name evidence="2" type="ORF">SAMN02745180_02879</name>
</gene>
<accession>A0A1M5Z9K3</accession>
<evidence type="ECO:0000313" key="3">
    <source>
        <dbReference type="Proteomes" id="UP000184389"/>
    </source>
</evidence>
<dbReference type="GO" id="GO:0016747">
    <property type="term" value="F:acyltransferase activity, transferring groups other than amino-acyl groups"/>
    <property type="evidence" value="ECO:0007669"/>
    <property type="project" value="InterPro"/>
</dbReference>
<sequence>MLIEFDYSIEMAQDLIFIDNESFMDIKYDAETLCQKIKANKNYKLYIYYQDDKPVGYIGLLFVSNPHYDGVWIDLIAVREKYRNQSIGKKMIQEVIVLLRDMDLEIMTSLVSVENIPSQKIMENSMFEPEDHDFKLFIKKL</sequence>
<evidence type="ECO:0000259" key="1">
    <source>
        <dbReference type="PROSITE" id="PS51186"/>
    </source>
</evidence>
<dbReference type="EMBL" id="FQXR01000026">
    <property type="protein sequence ID" value="SHI20872.1"/>
    <property type="molecule type" value="Genomic_DNA"/>
</dbReference>
<dbReference type="STRING" id="1123281.SAMN02745180_02879"/>
<dbReference type="InterPro" id="IPR016181">
    <property type="entry name" value="Acyl_CoA_acyltransferase"/>
</dbReference>
<dbReference type="AlphaFoldDB" id="A0A1M5Z9K3"/>
<keyword evidence="3" id="KW-1185">Reference proteome</keyword>
<dbReference type="CDD" id="cd04301">
    <property type="entry name" value="NAT_SF"/>
    <property type="match status" value="1"/>
</dbReference>